<dbReference type="PANTHER" id="PTHR42776:SF27">
    <property type="entry name" value="DIPEPTIDYL PEPTIDASE FAMILY MEMBER 6"/>
    <property type="match status" value="1"/>
</dbReference>
<dbReference type="Gene3D" id="3.40.50.1820">
    <property type="entry name" value="alpha/beta hydrolase"/>
    <property type="match status" value="1"/>
</dbReference>
<dbReference type="OrthoDB" id="255603at2"/>
<feature type="region of interest" description="Disordered" evidence="2">
    <location>
        <begin position="1"/>
        <end position="20"/>
    </location>
</feature>
<feature type="domain" description="Peptidase S9 prolyl oligopeptidase catalytic" evidence="3">
    <location>
        <begin position="426"/>
        <end position="632"/>
    </location>
</feature>
<dbReference type="Gene3D" id="2.120.10.30">
    <property type="entry name" value="TolB, C-terminal domain"/>
    <property type="match status" value="1"/>
</dbReference>
<dbReference type="SUPFAM" id="SSF53474">
    <property type="entry name" value="alpha/beta-Hydrolases"/>
    <property type="match status" value="1"/>
</dbReference>
<dbReference type="EMBL" id="PDJD01000001">
    <property type="protein sequence ID" value="PFG20754.1"/>
    <property type="molecule type" value="Genomic_DNA"/>
</dbReference>
<dbReference type="GO" id="GO:0004252">
    <property type="term" value="F:serine-type endopeptidase activity"/>
    <property type="evidence" value="ECO:0007669"/>
    <property type="project" value="TreeGrafter"/>
</dbReference>
<organism evidence="4 5">
    <name type="scientific">Serinibacter salmoneus</name>
    <dbReference type="NCBI Taxonomy" id="556530"/>
    <lineage>
        <taxon>Bacteria</taxon>
        <taxon>Bacillati</taxon>
        <taxon>Actinomycetota</taxon>
        <taxon>Actinomycetes</taxon>
        <taxon>Micrococcales</taxon>
        <taxon>Beutenbergiaceae</taxon>
        <taxon>Serinibacter</taxon>
    </lineage>
</organism>
<dbReference type="RefSeq" id="WP_098469683.1">
    <property type="nucleotide sequence ID" value="NZ_PDJD01000001.1"/>
</dbReference>
<dbReference type="AlphaFoldDB" id="A0A2A9D255"/>
<dbReference type="GO" id="GO:0006508">
    <property type="term" value="P:proteolysis"/>
    <property type="evidence" value="ECO:0007669"/>
    <property type="project" value="InterPro"/>
</dbReference>
<dbReference type="Proteomes" id="UP000224915">
    <property type="component" value="Unassembled WGS sequence"/>
</dbReference>
<protein>
    <submittedName>
        <fullName evidence="4">Prolyl oligopeptidase family protein</fullName>
    </submittedName>
</protein>
<accession>A0A2A9D255</accession>
<gene>
    <name evidence="4" type="ORF">ATL40_2366</name>
</gene>
<keyword evidence="5" id="KW-1185">Reference proteome</keyword>
<comment type="caution">
    <text evidence="4">The sequence shown here is derived from an EMBL/GenBank/DDBJ whole genome shotgun (WGS) entry which is preliminary data.</text>
</comment>
<dbReference type="PANTHER" id="PTHR42776">
    <property type="entry name" value="SERINE PEPTIDASE S9 FAMILY MEMBER"/>
    <property type="match status" value="1"/>
</dbReference>
<evidence type="ECO:0000256" key="2">
    <source>
        <dbReference type="SAM" id="MobiDB-lite"/>
    </source>
</evidence>
<dbReference type="InterPro" id="IPR001375">
    <property type="entry name" value="Peptidase_S9_cat"/>
</dbReference>
<dbReference type="Pfam" id="PF00326">
    <property type="entry name" value="Peptidase_S9"/>
    <property type="match status" value="1"/>
</dbReference>
<evidence type="ECO:0000313" key="5">
    <source>
        <dbReference type="Proteomes" id="UP000224915"/>
    </source>
</evidence>
<evidence type="ECO:0000256" key="1">
    <source>
        <dbReference type="ARBA" id="ARBA00022801"/>
    </source>
</evidence>
<dbReference type="SUPFAM" id="SSF82171">
    <property type="entry name" value="DPP6 N-terminal domain-like"/>
    <property type="match status" value="1"/>
</dbReference>
<proteinExistence type="predicted"/>
<reference evidence="4 5" key="1">
    <citation type="submission" date="2017-10" db="EMBL/GenBank/DDBJ databases">
        <title>Sequencing the genomes of 1000 actinobacteria strains.</title>
        <authorList>
            <person name="Klenk H.-P."/>
        </authorList>
    </citation>
    <scope>NUCLEOTIDE SEQUENCE [LARGE SCALE GENOMIC DNA]</scope>
    <source>
        <strain evidence="4 5">DSM 21801</strain>
    </source>
</reference>
<name>A0A2A9D255_9MICO</name>
<dbReference type="InterPro" id="IPR011042">
    <property type="entry name" value="6-blade_b-propeller_TolB-like"/>
</dbReference>
<evidence type="ECO:0000313" key="4">
    <source>
        <dbReference type="EMBL" id="PFG20754.1"/>
    </source>
</evidence>
<sequence>MSETAAHETDHTSPSEETPRWERRFRAATVSLPDWASHAPQRAVAVTVHEGVRQIHSLDVPTGTLMPLTNRPSGTMDATLTPDGAHVWWFDDDAGDEFGVWRRQPWGAAPGEGLDTPLDLPAAYSAGLLMTTAGGVPGAPAVIAVGSSDDDGSRVHVAIDGVHDGAARLAYSHAESASVASLSEDGTLLVIEHSEHGDSRHPSLRVLATGLRGAESPGGARAFGDVVADLHDGEGKGLAACGFAPVPGDARLLVVHERRGTSELAIWDVATGEVREIDLGALGVEGEVADADWTCDATGILVAVDHAARTRIYRLAASGDALEALGPDDGTVSGATARPDGAVWLGWSSAAQPRTVLEASTGEVVVAAPGEPAPSSVIAEDVWTEGPGGRIHALLRRPAGVSEPLPVVVEVHGGPTWHESDSFAPDLAAWVDAGYAVLTVNYRGSTGYGAAWRDALEEKVGFTELDDIAAVHDDLVARGVVDPARSALVGASWGGYLTLLGLGTQPGRWAVGVADVPVADYVAAYEDEMEQLKAFDRALFGGSPQEVPEAYRISSPLTYVDQVSAPLLVLAGENDPRCPIRQIRTYLTALRAREDAPMVETYEFGAGHGSYADDERVAQMRARLAFVERALG</sequence>
<dbReference type="InterPro" id="IPR029058">
    <property type="entry name" value="AB_hydrolase_fold"/>
</dbReference>
<keyword evidence="1" id="KW-0378">Hydrolase</keyword>
<evidence type="ECO:0000259" key="3">
    <source>
        <dbReference type="Pfam" id="PF00326"/>
    </source>
</evidence>